<dbReference type="Gene3D" id="2.40.70.10">
    <property type="entry name" value="Acid Proteases"/>
    <property type="match status" value="2"/>
</dbReference>
<accession>A0AAD5XP81</accession>
<dbReference type="Proteomes" id="UP001212152">
    <property type="component" value="Unassembled WGS sequence"/>
</dbReference>
<evidence type="ECO:0000256" key="2">
    <source>
        <dbReference type="SAM" id="Phobius"/>
    </source>
</evidence>
<dbReference type="PANTHER" id="PTHR47966">
    <property type="entry name" value="BETA-SITE APP-CLEAVING ENZYME, ISOFORM A-RELATED"/>
    <property type="match status" value="1"/>
</dbReference>
<protein>
    <submittedName>
        <fullName evidence="4">Vacuolar protease A</fullName>
    </submittedName>
</protein>
<dbReference type="PANTHER" id="PTHR47966:SF51">
    <property type="entry name" value="BETA-SITE APP-CLEAVING ENZYME, ISOFORM A-RELATED"/>
    <property type="match status" value="1"/>
</dbReference>
<dbReference type="EMBL" id="JADGJQ010000011">
    <property type="protein sequence ID" value="KAJ3181729.1"/>
    <property type="molecule type" value="Genomic_DNA"/>
</dbReference>
<comment type="caution">
    <text evidence="4">The sequence shown here is derived from an EMBL/GenBank/DDBJ whole genome shotgun (WGS) entry which is preliminary data.</text>
</comment>
<dbReference type="Pfam" id="PF00026">
    <property type="entry name" value="Asp"/>
    <property type="match status" value="1"/>
</dbReference>
<gene>
    <name evidence="4" type="primary">PEP2_1</name>
    <name evidence="4" type="ORF">HDU87_000747</name>
</gene>
<dbReference type="GO" id="GO:0006508">
    <property type="term" value="P:proteolysis"/>
    <property type="evidence" value="ECO:0007669"/>
    <property type="project" value="UniProtKB-KW"/>
</dbReference>
<keyword evidence="2" id="KW-0812">Transmembrane</keyword>
<reference evidence="4" key="1">
    <citation type="submission" date="2020-05" db="EMBL/GenBank/DDBJ databases">
        <title>Phylogenomic resolution of chytrid fungi.</title>
        <authorList>
            <person name="Stajich J.E."/>
            <person name="Amses K."/>
            <person name="Simmons R."/>
            <person name="Seto K."/>
            <person name="Myers J."/>
            <person name="Bonds A."/>
            <person name="Quandt C.A."/>
            <person name="Barry K."/>
            <person name="Liu P."/>
            <person name="Grigoriev I."/>
            <person name="Longcore J.E."/>
            <person name="James T.Y."/>
        </authorList>
    </citation>
    <scope>NUCLEOTIDE SEQUENCE</scope>
    <source>
        <strain evidence="4">JEL0379</strain>
    </source>
</reference>
<keyword evidence="2" id="KW-1133">Transmembrane helix</keyword>
<evidence type="ECO:0000313" key="4">
    <source>
        <dbReference type="EMBL" id="KAJ3181729.1"/>
    </source>
</evidence>
<dbReference type="PROSITE" id="PS51767">
    <property type="entry name" value="PEPTIDASE_A1"/>
    <property type="match status" value="1"/>
</dbReference>
<dbReference type="PRINTS" id="PR00792">
    <property type="entry name" value="PEPSIN"/>
</dbReference>
<keyword evidence="4" id="KW-0378">Hydrolase</keyword>
<dbReference type="GO" id="GO:0004190">
    <property type="term" value="F:aspartic-type endopeptidase activity"/>
    <property type="evidence" value="ECO:0007669"/>
    <property type="project" value="InterPro"/>
</dbReference>
<evidence type="ECO:0000259" key="3">
    <source>
        <dbReference type="PROSITE" id="PS51767"/>
    </source>
</evidence>
<feature type="domain" description="Peptidase A1" evidence="3">
    <location>
        <begin position="1"/>
        <end position="314"/>
    </location>
</feature>
<dbReference type="CDD" id="cd05471">
    <property type="entry name" value="pepsin_like"/>
    <property type="match status" value="1"/>
</dbReference>
<dbReference type="InterPro" id="IPR021109">
    <property type="entry name" value="Peptidase_aspartic_dom_sf"/>
</dbReference>
<dbReference type="InterPro" id="IPR033121">
    <property type="entry name" value="PEPTIDASE_A1"/>
</dbReference>
<keyword evidence="4" id="KW-0645">Protease</keyword>
<organism evidence="4 5">
    <name type="scientific">Geranomyces variabilis</name>
    <dbReference type="NCBI Taxonomy" id="109894"/>
    <lineage>
        <taxon>Eukaryota</taxon>
        <taxon>Fungi</taxon>
        <taxon>Fungi incertae sedis</taxon>
        <taxon>Chytridiomycota</taxon>
        <taxon>Chytridiomycota incertae sedis</taxon>
        <taxon>Chytridiomycetes</taxon>
        <taxon>Spizellomycetales</taxon>
        <taxon>Powellomycetaceae</taxon>
        <taxon>Geranomyces</taxon>
    </lineage>
</organism>
<keyword evidence="2" id="KW-0472">Membrane</keyword>
<name>A0AAD5XP81_9FUNG</name>
<keyword evidence="5" id="KW-1185">Reference proteome</keyword>
<comment type="similarity">
    <text evidence="1">Belongs to the peptidase A1 family.</text>
</comment>
<sequence length="387" mass="40792">MVCKNLPKFDGSKSSTYVPTTQQAPTVTYADQTSVSGVYSVDTITVSGLAMKGLTFMEITSSNDANGAAFDGIMGMCWPGDGYPTTYFQTLMTSGRFDTPAMGYYVNSDYDTGGVVMGGVDTARFSGGISWVPSFGYAADGSGGAPYQFFMGLTVGMAYIGLDNTTTKVPWTAPADNYLSVFDTGTSYAIVPAAVASALHSNLPGIYKVASPSGDTYQAEYSSTLLSEYGSMQFSFVGQSGAVVNLKLDPEVYMHLFTDPQTSTNYYQSLIIGNDAIQQSTTANGPVVGAILGNAFLQKFYTVFDYGNNRTGFAIASRDGSATPVLTALNASTTGTGSAFGDYWPPNTGPMSGGTSQLDQIQAYVFMGLPSVALLLTTVISCVYSFK</sequence>
<dbReference type="SUPFAM" id="SSF50630">
    <property type="entry name" value="Acid proteases"/>
    <property type="match status" value="1"/>
</dbReference>
<evidence type="ECO:0000313" key="5">
    <source>
        <dbReference type="Proteomes" id="UP001212152"/>
    </source>
</evidence>
<dbReference type="AlphaFoldDB" id="A0AAD5XP81"/>
<dbReference type="InterPro" id="IPR001461">
    <property type="entry name" value="Aspartic_peptidase_A1"/>
</dbReference>
<dbReference type="InterPro" id="IPR034164">
    <property type="entry name" value="Pepsin-like_dom"/>
</dbReference>
<feature type="transmembrane region" description="Helical" evidence="2">
    <location>
        <begin position="364"/>
        <end position="386"/>
    </location>
</feature>
<proteinExistence type="inferred from homology"/>
<evidence type="ECO:0000256" key="1">
    <source>
        <dbReference type="ARBA" id="ARBA00007447"/>
    </source>
</evidence>